<feature type="signal peptide" evidence="1">
    <location>
        <begin position="1"/>
        <end position="23"/>
    </location>
</feature>
<evidence type="ECO:0000256" key="1">
    <source>
        <dbReference type="SAM" id="SignalP"/>
    </source>
</evidence>
<evidence type="ECO:0000313" key="3">
    <source>
        <dbReference type="Proteomes" id="UP000291343"/>
    </source>
</evidence>
<proteinExistence type="predicted"/>
<dbReference type="Proteomes" id="UP000291343">
    <property type="component" value="Unassembled WGS sequence"/>
</dbReference>
<keyword evidence="1" id="KW-0732">Signal</keyword>
<dbReference type="PANTHER" id="PTHR21398">
    <property type="entry name" value="AGAP007094-PA"/>
    <property type="match status" value="1"/>
</dbReference>
<comment type="caution">
    <text evidence="2">The sequence shown here is derived from an EMBL/GenBank/DDBJ whole genome shotgun (WGS) entry which is preliminary data.</text>
</comment>
<accession>A0A482XJQ5</accession>
<protein>
    <submittedName>
        <fullName evidence="2">Uncharacterized protein</fullName>
    </submittedName>
</protein>
<dbReference type="InParanoid" id="A0A482XJQ5"/>
<dbReference type="SMART" id="SM00718">
    <property type="entry name" value="DM4_12"/>
    <property type="match status" value="1"/>
</dbReference>
<dbReference type="EMBL" id="QKKF02008413">
    <property type="protein sequence ID" value="RZF45699.1"/>
    <property type="molecule type" value="Genomic_DNA"/>
</dbReference>
<reference evidence="2 3" key="1">
    <citation type="journal article" date="2017" name="Gigascience">
        <title>Genome sequence of the small brown planthopper, Laodelphax striatellus.</title>
        <authorList>
            <person name="Zhu J."/>
            <person name="Jiang F."/>
            <person name="Wang X."/>
            <person name="Yang P."/>
            <person name="Bao Y."/>
            <person name="Zhao W."/>
            <person name="Wang W."/>
            <person name="Lu H."/>
            <person name="Wang Q."/>
            <person name="Cui N."/>
            <person name="Li J."/>
            <person name="Chen X."/>
            <person name="Luo L."/>
            <person name="Yu J."/>
            <person name="Kang L."/>
            <person name="Cui F."/>
        </authorList>
    </citation>
    <scope>NUCLEOTIDE SEQUENCE [LARGE SCALE GENOMIC DNA]</scope>
    <source>
        <strain evidence="2">Lst14</strain>
    </source>
</reference>
<dbReference type="AlphaFoldDB" id="A0A482XJQ5"/>
<name>A0A482XJQ5_LAOST</name>
<dbReference type="PANTHER" id="PTHR21398:SF6">
    <property type="entry name" value="AGAP007094-PA"/>
    <property type="match status" value="1"/>
</dbReference>
<dbReference type="OrthoDB" id="8186940at2759"/>
<sequence>MPSLNTILLICFNISFLDSSSLAEKLWFNNNDPRHLPFPMGLGNKIQIITGVGVPIEVSGQSISLGLILKSNYELPTNVSIYTEVEDNLRRMSPPTRWQLYETFEAALDRFTMGGRSCLLQSICKTAEASLDHNGILGEILHLLLMPSSSTEEITGHPDYYRAEINGKIGQRRCEEIYPGCPNDLLDSITSTQF</sequence>
<organism evidence="2 3">
    <name type="scientific">Laodelphax striatellus</name>
    <name type="common">Small brown planthopper</name>
    <name type="synonym">Delphax striatella</name>
    <dbReference type="NCBI Taxonomy" id="195883"/>
    <lineage>
        <taxon>Eukaryota</taxon>
        <taxon>Metazoa</taxon>
        <taxon>Ecdysozoa</taxon>
        <taxon>Arthropoda</taxon>
        <taxon>Hexapoda</taxon>
        <taxon>Insecta</taxon>
        <taxon>Pterygota</taxon>
        <taxon>Neoptera</taxon>
        <taxon>Paraneoptera</taxon>
        <taxon>Hemiptera</taxon>
        <taxon>Auchenorrhyncha</taxon>
        <taxon>Fulgoroidea</taxon>
        <taxon>Delphacidae</taxon>
        <taxon>Criomorphinae</taxon>
        <taxon>Laodelphax</taxon>
    </lineage>
</organism>
<dbReference type="InterPro" id="IPR006631">
    <property type="entry name" value="DM4_12"/>
</dbReference>
<dbReference type="Pfam" id="PF07841">
    <property type="entry name" value="DM4_12"/>
    <property type="match status" value="1"/>
</dbReference>
<keyword evidence="3" id="KW-1185">Reference proteome</keyword>
<evidence type="ECO:0000313" key="2">
    <source>
        <dbReference type="EMBL" id="RZF45699.1"/>
    </source>
</evidence>
<gene>
    <name evidence="2" type="ORF">LSTR_LSTR004994</name>
</gene>
<feature type="chain" id="PRO_5019730419" evidence="1">
    <location>
        <begin position="24"/>
        <end position="194"/>
    </location>
</feature>